<feature type="region of interest" description="Disordered" evidence="6">
    <location>
        <begin position="402"/>
        <end position="432"/>
    </location>
</feature>
<comment type="caution">
    <text evidence="8">The sequence shown here is derived from an EMBL/GenBank/DDBJ whole genome shotgun (WGS) entry which is preliminary data.</text>
</comment>
<feature type="domain" description="TRAM" evidence="7">
    <location>
        <begin position="4"/>
        <end position="67"/>
    </location>
</feature>
<dbReference type="SUPFAM" id="SSF50249">
    <property type="entry name" value="Nucleic acid-binding proteins"/>
    <property type="match status" value="1"/>
</dbReference>
<evidence type="ECO:0000259" key="7">
    <source>
        <dbReference type="PROSITE" id="PS50926"/>
    </source>
</evidence>
<evidence type="ECO:0000256" key="1">
    <source>
        <dbReference type="ARBA" id="ARBA00022603"/>
    </source>
</evidence>
<dbReference type="Gene3D" id="3.40.50.150">
    <property type="entry name" value="Vaccinia Virus protein VP39"/>
    <property type="match status" value="2"/>
</dbReference>
<evidence type="ECO:0000256" key="3">
    <source>
        <dbReference type="ARBA" id="ARBA00022691"/>
    </source>
</evidence>
<feature type="compositionally biased region" description="Basic residues" evidence="6">
    <location>
        <begin position="405"/>
        <end position="420"/>
    </location>
</feature>
<comment type="similarity">
    <text evidence="4">Belongs to the class I-like SAM-binding methyltransferase superfamily. RNA M5U methyltransferase family.</text>
</comment>
<evidence type="ECO:0000256" key="2">
    <source>
        <dbReference type="ARBA" id="ARBA00022679"/>
    </source>
</evidence>
<dbReference type="PROSITE" id="PS50926">
    <property type="entry name" value="TRAM"/>
    <property type="match status" value="1"/>
</dbReference>
<dbReference type="Pfam" id="PF05958">
    <property type="entry name" value="tRNA_U5-meth_tr"/>
    <property type="match status" value="1"/>
</dbReference>
<protein>
    <submittedName>
        <fullName evidence="8">Class I SAM-dependent RNA methyltransferase</fullName>
    </submittedName>
</protein>
<keyword evidence="9" id="KW-1185">Reference proteome</keyword>
<name>A0A3N3ZV39_9MICC</name>
<feature type="active site" evidence="5">
    <location>
        <position position="468"/>
    </location>
</feature>
<evidence type="ECO:0000313" key="9">
    <source>
        <dbReference type="Proteomes" id="UP000270616"/>
    </source>
</evidence>
<dbReference type="InterPro" id="IPR030390">
    <property type="entry name" value="MeTrfase_TrmA_AS"/>
</dbReference>
<dbReference type="InterPro" id="IPR002792">
    <property type="entry name" value="TRAM_dom"/>
</dbReference>
<feature type="binding site" evidence="4">
    <location>
        <position position="365"/>
    </location>
    <ligand>
        <name>S-adenosyl-L-methionine</name>
        <dbReference type="ChEBI" id="CHEBI:59789"/>
    </ligand>
</feature>
<feature type="region of interest" description="Disordered" evidence="6">
    <location>
        <begin position="211"/>
        <end position="240"/>
    </location>
</feature>
<organism evidence="8 9">
    <name type="scientific">Kocuria soli</name>
    <dbReference type="NCBI Taxonomy" id="2485125"/>
    <lineage>
        <taxon>Bacteria</taxon>
        <taxon>Bacillati</taxon>
        <taxon>Actinomycetota</taxon>
        <taxon>Actinomycetes</taxon>
        <taxon>Micrococcales</taxon>
        <taxon>Micrococcaceae</taxon>
        <taxon>Kocuria</taxon>
    </lineage>
</organism>
<evidence type="ECO:0000256" key="6">
    <source>
        <dbReference type="SAM" id="MobiDB-lite"/>
    </source>
</evidence>
<feature type="compositionally biased region" description="Polar residues" evidence="6">
    <location>
        <begin position="227"/>
        <end position="239"/>
    </location>
</feature>
<dbReference type="Gene3D" id="2.40.50.140">
    <property type="entry name" value="Nucleic acid-binding proteins"/>
    <property type="match status" value="1"/>
</dbReference>
<dbReference type="SUPFAM" id="SSF53335">
    <property type="entry name" value="S-adenosyl-L-methionine-dependent methyltransferases"/>
    <property type="match status" value="1"/>
</dbReference>
<dbReference type="OrthoDB" id="9804590at2"/>
<feature type="binding site" evidence="4">
    <location>
        <position position="441"/>
    </location>
    <ligand>
        <name>S-adenosyl-L-methionine</name>
        <dbReference type="ChEBI" id="CHEBI:59789"/>
    </ligand>
</feature>
<sequence length="510" mass="54861">MNHSHDRPEESKVVLQPHDWAHGGHTVARTPEGRVVFVRHADVGETVRVRLTESDENAKLWRGDVVEVLEASPDRRDRHPWEPADALRAAALGRRPVGGAEFGHLGLERQREIKTGVLRDLLGGIGKFGPQELDQLAPRVEALPGEDPDGLGWRTRAHFAVDDDGAVGMHPHRSEDLVPVEGFPLMVPVLERLELHRVNLTGVARVDLAAPDGGRTQQPPQLILTPRSDSARGTVTSSAHGAEARDALIARLERDLLPHLDRVGPGTSVVLGPPEGRAGEHTVVAGQGHVVEHVDHHAWRVSAGGFWQIHRLAPGHLLEAVLRAAQPREGQFALDLYSGAGLFTAALAEAVGARGTTTGAVVGVEGSPVTSADAVLTFGDDDHVEVVRGGVEQVLARRWPGTVRSRGRRGSGGRHGRARTRPAAGSAVADGSRRPDVVVLDPPRVGAGKAVVDAIHALGPERVVYVSCDPATLARDLARFRHHGWAVESMRAFDLYPNTHHLESLVTLTR</sequence>
<accession>A0A3N3ZV39</accession>
<dbReference type="AlphaFoldDB" id="A0A3N3ZV39"/>
<keyword evidence="2 4" id="KW-0808">Transferase</keyword>
<dbReference type="Pfam" id="PF01938">
    <property type="entry name" value="TRAM"/>
    <property type="match status" value="1"/>
</dbReference>
<dbReference type="InterPro" id="IPR029063">
    <property type="entry name" value="SAM-dependent_MTases_sf"/>
</dbReference>
<dbReference type="GO" id="GO:0070475">
    <property type="term" value="P:rRNA base methylation"/>
    <property type="evidence" value="ECO:0007669"/>
    <property type="project" value="TreeGrafter"/>
</dbReference>
<keyword evidence="1 4" id="KW-0489">Methyltransferase</keyword>
<dbReference type="EMBL" id="RKMF01000004">
    <property type="protein sequence ID" value="ROZ63941.1"/>
    <property type="molecule type" value="Genomic_DNA"/>
</dbReference>
<dbReference type="Gene3D" id="2.40.50.1070">
    <property type="match status" value="1"/>
</dbReference>
<dbReference type="InterPro" id="IPR010280">
    <property type="entry name" value="U5_MeTrfase_fam"/>
</dbReference>
<dbReference type="InterPro" id="IPR012340">
    <property type="entry name" value="NA-bd_OB-fold"/>
</dbReference>
<evidence type="ECO:0000256" key="4">
    <source>
        <dbReference type="PROSITE-ProRule" id="PRU01024"/>
    </source>
</evidence>
<evidence type="ECO:0000256" key="5">
    <source>
        <dbReference type="PROSITE-ProRule" id="PRU10015"/>
    </source>
</evidence>
<reference evidence="8 9" key="1">
    <citation type="submission" date="2018-10" db="EMBL/GenBank/DDBJ databases">
        <title>Kocuria sp. M5W7-7, whole genome shotgun sequence.</title>
        <authorList>
            <person name="Tuo L."/>
        </authorList>
    </citation>
    <scope>NUCLEOTIDE SEQUENCE [LARGE SCALE GENOMIC DNA]</scope>
    <source>
        <strain evidence="8 9">M5W7-7</strain>
    </source>
</reference>
<feature type="active site" description="Nucleophile" evidence="4">
    <location>
        <position position="468"/>
    </location>
</feature>
<keyword evidence="3 4" id="KW-0949">S-adenosyl-L-methionine</keyword>
<evidence type="ECO:0000313" key="8">
    <source>
        <dbReference type="EMBL" id="ROZ63941.1"/>
    </source>
</evidence>
<dbReference type="GO" id="GO:0070041">
    <property type="term" value="F:rRNA (uridine-C5-)-methyltransferase activity"/>
    <property type="evidence" value="ECO:0007669"/>
    <property type="project" value="TreeGrafter"/>
</dbReference>
<dbReference type="PROSITE" id="PS01230">
    <property type="entry name" value="TRMA_1"/>
    <property type="match status" value="1"/>
</dbReference>
<dbReference type="Proteomes" id="UP000270616">
    <property type="component" value="Unassembled WGS sequence"/>
</dbReference>
<dbReference type="PANTHER" id="PTHR11061">
    <property type="entry name" value="RNA M5U METHYLTRANSFERASE"/>
    <property type="match status" value="1"/>
</dbReference>
<feature type="binding site" evidence="4">
    <location>
        <position position="308"/>
    </location>
    <ligand>
        <name>S-adenosyl-L-methionine</name>
        <dbReference type="ChEBI" id="CHEBI:59789"/>
    </ligand>
</feature>
<dbReference type="RefSeq" id="WP_123824522.1">
    <property type="nucleotide sequence ID" value="NZ_RKMF01000004.1"/>
</dbReference>
<gene>
    <name evidence="8" type="ORF">EDL96_03920</name>
</gene>
<feature type="binding site" evidence="4">
    <location>
        <position position="337"/>
    </location>
    <ligand>
        <name>S-adenosyl-L-methionine</name>
        <dbReference type="ChEBI" id="CHEBI:59789"/>
    </ligand>
</feature>
<proteinExistence type="inferred from homology"/>
<dbReference type="PROSITE" id="PS51687">
    <property type="entry name" value="SAM_MT_RNA_M5U"/>
    <property type="match status" value="1"/>
</dbReference>
<dbReference type="PANTHER" id="PTHR11061:SF30">
    <property type="entry name" value="TRNA (URACIL(54)-C(5))-METHYLTRANSFERASE"/>
    <property type="match status" value="1"/>
</dbReference>